<name>A0A9P8ATV8_9AGAR</name>
<comment type="caution">
    <text evidence="2">The sequence shown here is derived from an EMBL/GenBank/DDBJ whole genome shotgun (WGS) entry which is preliminary data.</text>
</comment>
<evidence type="ECO:0000313" key="3">
    <source>
        <dbReference type="Proteomes" id="UP000812287"/>
    </source>
</evidence>
<sequence length="102" mass="11573">MPSLWLDEMFLVMVGTLSFPSDANSRGCMCSFAWKEDFCLSALKTLTSDNLMNGNGFRYRNSPCVLDASLKPTFGEHGPLFADIYRPVNLSFCMYLPHHPWI</sequence>
<protein>
    <recommendedName>
        <fullName evidence="4">Secreted protein</fullName>
    </recommendedName>
</protein>
<reference evidence="2" key="1">
    <citation type="submission" date="2020-11" db="EMBL/GenBank/DDBJ databases">
        <title>Adaptations for nitrogen fixation in a non-lichenized fungal sporocarp promotes dispersal by wood-feeding termites.</title>
        <authorList>
            <consortium name="DOE Joint Genome Institute"/>
            <person name="Koch R.A."/>
            <person name="Yoon G."/>
            <person name="Arayal U."/>
            <person name="Lail K."/>
            <person name="Amirebrahimi M."/>
            <person name="Labutti K."/>
            <person name="Lipzen A."/>
            <person name="Riley R."/>
            <person name="Barry K."/>
            <person name="Henrissat B."/>
            <person name="Grigoriev I.V."/>
            <person name="Herr J.R."/>
            <person name="Aime M.C."/>
        </authorList>
    </citation>
    <scope>NUCLEOTIDE SEQUENCE</scope>
    <source>
        <strain evidence="2">MCA 3950</strain>
    </source>
</reference>
<dbReference type="Proteomes" id="UP000812287">
    <property type="component" value="Unassembled WGS sequence"/>
</dbReference>
<accession>A0A9P8ATV8</accession>
<keyword evidence="3" id="KW-1185">Reference proteome</keyword>
<evidence type="ECO:0000256" key="1">
    <source>
        <dbReference type="SAM" id="SignalP"/>
    </source>
</evidence>
<organism evidence="2 3">
    <name type="scientific">Guyanagaster necrorhizus</name>
    <dbReference type="NCBI Taxonomy" id="856835"/>
    <lineage>
        <taxon>Eukaryota</taxon>
        <taxon>Fungi</taxon>
        <taxon>Dikarya</taxon>
        <taxon>Basidiomycota</taxon>
        <taxon>Agaricomycotina</taxon>
        <taxon>Agaricomycetes</taxon>
        <taxon>Agaricomycetidae</taxon>
        <taxon>Agaricales</taxon>
        <taxon>Marasmiineae</taxon>
        <taxon>Physalacriaceae</taxon>
        <taxon>Guyanagaster</taxon>
    </lineage>
</organism>
<keyword evidence="1" id="KW-0732">Signal</keyword>
<feature type="signal peptide" evidence="1">
    <location>
        <begin position="1"/>
        <end position="25"/>
    </location>
</feature>
<dbReference type="RefSeq" id="XP_043041343.1">
    <property type="nucleotide sequence ID" value="XM_043177051.1"/>
</dbReference>
<evidence type="ECO:0008006" key="4">
    <source>
        <dbReference type="Google" id="ProtNLM"/>
    </source>
</evidence>
<evidence type="ECO:0000313" key="2">
    <source>
        <dbReference type="EMBL" id="KAG7447843.1"/>
    </source>
</evidence>
<proteinExistence type="predicted"/>
<feature type="chain" id="PRO_5040285126" description="Secreted protein" evidence="1">
    <location>
        <begin position="26"/>
        <end position="102"/>
    </location>
</feature>
<dbReference type="GeneID" id="66099338"/>
<dbReference type="AlphaFoldDB" id="A0A9P8ATV8"/>
<gene>
    <name evidence="2" type="ORF">BT62DRAFT_1004612</name>
</gene>
<dbReference type="EMBL" id="MU250531">
    <property type="protein sequence ID" value="KAG7447843.1"/>
    <property type="molecule type" value="Genomic_DNA"/>
</dbReference>